<protein>
    <submittedName>
        <fullName evidence="3">Uncharacterized protein</fullName>
    </submittedName>
</protein>
<dbReference type="AlphaFoldDB" id="A0AAF3J9G7"/>
<proteinExistence type="predicted"/>
<organism evidence="2 3">
    <name type="scientific">Mesorhabditis belari</name>
    <dbReference type="NCBI Taxonomy" id="2138241"/>
    <lineage>
        <taxon>Eukaryota</taxon>
        <taxon>Metazoa</taxon>
        <taxon>Ecdysozoa</taxon>
        <taxon>Nematoda</taxon>
        <taxon>Chromadorea</taxon>
        <taxon>Rhabditida</taxon>
        <taxon>Rhabditina</taxon>
        <taxon>Rhabditomorpha</taxon>
        <taxon>Rhabditoidea</taxon>
        <taxon>Rhabditidae</taxon>
        <taxon>Mesorhabditinae</taxon>
        <taxon>Mesorhabditis</taxon>
    </lineage>
</organism>
<sequence length="186" mass="20775">MLLFESRKPSYGSSSGSLQIEMGGSPTMARKVSGLKRMFKLRRTPSDEGKECLGCNDTEHHQHEIQPPTRRPQQCQLKARDISVQLESRLACRVVVTSPNAESSQVLSVLPDQSEDVVYEPMQQGCGHGFWTIKIIDIHDDQKVLGEQTLHLSGWGSILVTITEDFSVLMKRLDFLESPIAISCGY</sequence>
<reference evidence="3" key="1">
    <citation type="submission" date="2024-02" db="UniProtKB">
        <authorList>
            <consortium name="WormBaseParasite"/>
        </authorList>
    </citation>
    <scope>IDENTIFICATION</scope>
</reference>
<accession>A0AAF3J9G7</accession>
<keyword evidence="2" id="KW-1185">Reference proteome</keyword>
<dbReference type="Proteomes" id="UP000887575">
    <property type="component" value="Unassembled WGS sequence"/>
</dbReference>
<feature type="region of interest" description="Disordered" evidence="1">
    <location>
        <begin position="1"/>
        <end position="24"/>
    </location>
</feature>
<evidence type="ECO:0000256" key="1">
    <source>
        <dbReference type="SAM" id="MobiDB-lite"/>
    </source>
</evidence>
<evidence type="ECO:0000313" key="3">
    <source>
        <dbReference type="WBParaSite" id="MBELARI_LOCUS4779"/>
    </source>
</evidence>
<evidence type="ECO:0000313" key="2">
    <source>
        <dbReference type="Proteomes" id="UP000887575"/>
    </source>
</evidence>
<name>A0AAF3J9G7_9BILA</name>
<dbReference type="WBParaSite" id="MBELARI_LOCUS4779">
    <property type="protein sequence ID" value="MBELARI_LOCUS4779"/>
    <property type="gene ID" value="MBELARI_LOCUS4779"/>
</dbReference>